<proteinExistence type="predicted"/>
<sequence>MHHLDQHIKPAPSFWKRFSEDMKSNMDHIGSTILGILYIMVVYGSQYLAGVALNLVAITFQEEFSILSFKNLEMVINSTLPKAAVCAVYAVAIALIRLKANLVQ</sequence>
<feature type="transmembrane region" description="Helical" evidence="1">
    <location>
        <begin position="80"/>
        <end position="98"/>
    </location>
</feature>
<accession>A0A2G5TZR8</accession>
<dbReference type="Proteomes" id="UP000230233">
    <property type="component" value="Chromosome IV"/>
</dbReference>
<comment type="caution">
    <text evidence="2">The sequence shown here is derived from an EMBL/GenBank/DDBJ whole genome shotgun (WGS) entry which is preliminary data.</text>
</comment>
<evidence type="ECO:0000313" key="2">
    <source>
        <dbReference type="EMBL" id="PIC32748.1"/>
    </source>
</evidence>
<keyword evidence="1" id="KW-1133">Transmembrane helix</keyword>
<keyword evidence="3" id="KW-1185">Reference proteome</keyword>
<name>A0A2G5TZR8_9PELO</name>
<keyword evidence="1" id="KW-0812">Transmembrane</keyword>
<keyword evidence="1" id="KW-0472">Membrane</keyword>
<gene>
    <name evidence="2" type="primary">Cnig_chr_IV.g12969</name>
    <name evidence="2" type="ORF">B9Z55_012969</name>
</gene>
<evidence type="ECO:0000256" key="1">
    <source>
        <dbReference type="SAM" id="Phobius"/>
    </source>
</evidence>
<dbReference type="EMBL" id="PDUG01000004">
    <property type="protein sequence ID" value="PIC32748.1"/>
    <property type="molecule type" value="Genomic_DNA"/>
</dbReference>
<organism evidence="2 3">
    <name type="scientific">Caenorhabditis nigoni</name>
    <dbReference type="NCBI Taxonomy" id="1611254"/>
    <lineage>
        <taxon>Eukaryota</taxon>
        <taxon>Metazoa</taxon>
        <taxon>Ecdysozoa</taxon>
        <taxon>Nematoda</taxon>
        <taxon>Chromadorea</taxon>
        <taxon>Rhabditida</taxon>
        <taxon>Rhabditina</taxon>
        <taxon>Rhabditomorpha</taxon>
        <taxon>Rhabditoidea</taxon>
        <taxon>Rhabditidae</taxon>
        <taxon>Peloderinae</taxon>
        <taxon>Caenorhabditis</taxon>
    </lineage>
</organism>
<dbReference type="AlphaFoldDB" id="A0A2G5TZR8"/>
<protein>
    <submittedName>
        <fullName evidence="2">Uncharacterized protein</fullName>
    </submittedName>
</protein>
<reference evidence="3" key="1">
    <citation type="submission" date="2017-10" db="EMBL/GenBank/DDBJ databases">
        <title>Rapid genome shrinkage in a self-fertile nematode reveals novel sperm competition proteins.</title>
        <authorList>
            <person name="Yin D."/>
            <person name="Schwarz E.M."/>
            <person name="Thomas C.G."/>
            <person name="Felde R.L."/>
            <person name="Korf I.F."/>
            <person name="Cutter A.D."/>
            <person name="Schartner C.M."/>
            <person name="Ralston E.J."/>
            <person name="Meyer B.J."/>
            <person name="Haag E.S."/>
        </authorList>
    </citation>
    <scope>NUCLEOTIDE SEQUENCE [LARGE SCALE GENOMIC DNA]</scope>
    <source>
        <strain evidence="3">JU1422</strain>
    </source>
</reference>
<feature type="transmembrane region" description="Helical" evidence="1">
    <location>
        <begin position="32"/>
        <end position="60"/>
    </location>
</feature>
<evidence type="ECO:0000313" key="3">
    <source>
        <dbReference type="Proteomes" id="UP000230233"/>
    </source>
</evidence>